<dbReference type="Pfam" id="PF05514">
    <property type="entry name" value="HR_lesion"/>
    <property type="match status" value="1"/>
</dbReference>
<name>A0A453RFN5_AEGTS</name>
<reference evidence="4" key="1">
    <citation type="journal article" date="2014" name="Science">
        <title>Ancient hybridizations among the ancestral genomes of bread wheat.</title>
        <authorList>
            <consortium name="International Wheat Genome Sequencing Consortium,"/>
            <person name="Marcussen T."/>
            <person name="Sandve S.R."/>
            <person name="Heier L."/>
            <person name="Spannagl M."/>
            <person name="Pfeifer M."/>
            <person name="Jakobsen K.S."/>
            <person name="Wulff B.B."/>
            <person name="Steuernagel B."/>
            <person name="Mayer K.F."/>
            <person name="Olsen O.A."/>
        </authorList>
    </citation>
    <scope>NUCLEOTIDE SEQUENCE [LARGE SCALE GENOMIC DNA]</scope>
    <source>
        <strain evidence="4">cv. AL8/78</strain>
    </source>
</reference>
<proteinExistence type="predicted"/>
<dbReference type="PANTHER" id="PTHR31474">
    <property type="entry name" value="HR-LIKE LESION-INDUCER"/>
    <property type="match status" value="1"/>
</dbReference>
<dbReference type="Proteomes" id="UP000015105">
    <property type="component" value="Chromosome 7D"/>
</dbReference>
<accession>A0A453RFN5</accession>
<keyword evidence="2" id="KW-0812">Transmembrane</keyword>
<dbReference type="AlphaFoldDB" id="A0A453RFN5"/>
<dbReference type="EnsemblPlants" id="AET7Gv20564200.4">
    <property type="protein sequence ID" value="AET7Gv20564200.4"/>
    <property type="gene ID" value="AET7Gv20564200"/>
</dbReference>
<feature type="region of interest" description="Disordered" evidence="1">
    <location>
        <begin position="1"/>
        <end position="67"/>
    </location>
</feature>
<organism evidence="3 4">
    <name type="scientific">Aegilops tauschii subsp. strangulata</name>
    <name type="common">Goatgrass</name>
    <dbReference type="NCBI Taxonomy" id="200361"/>
    <lineage>
        <taxon>Eukaryota</taxon>
        <taxon>Viridiplantae</taxon>
        <taxon>Streptophyta</taxon>
        <taxon>Embryophyta</taxon>
        <taxon>Tracheophyta</taxon>
        <taxon>Spermatophyta</taxon>
        <taxon>Magnoliopsida</taxon>
        <taxon>Liliopsida</taxon>
        <taxon>Poales</taxon>
        <taxon>Poaceae</taxon>
        <taxon>BOP clade</taxon>
        <taxon>Pooideae</taxon>
        <taxon>Triticodae</taxon>
        <taxon>Triticeae</taxon>
        <taxon>Triticinae</taxon>
        <taxon>Aegilops</taxon>
    </lineage>
</organism>
<reference evidence="3" key="3">
    <citation type="journal article" date="2017" name="Nature">
        <title>Genome sequence of the progenitor of the wheat D genome Aegilops tauschii.</title>
        <authorList>
            <person name="Luo M.C."/>
            <person name="Gu Y.Q."/>
            <person name="Puiu D."/>
            <person name="Wang H."/>
            <person name="Twardziok S.O."/>
            <person name="Deal K.R."/>
            <person name="Huo N."/>
            <person name="Zhu T."/>
            <person name="Wang L."/>
            <person name="Wang Y."/>
            <person name="McGuire P.E."/>
            <person name="Liu S."/>
            <person name="Long H."/>
            <person name="Ramasamy R.K."/>
            <person name="Rodriguez J.C."/>
            <person name="Van S.L."/>
            <person name="Yuan L."/>
            <person name="Wang Z."/>
            <person name="Xia Z."/>
            <person name="Xiao L."/>
            <person name="Anderson O.D."/>
            <person name="Ouyang S."/>
            <person name="Liang Y."/>
            <person name="Zimin A.V."/>
            <person name="Pertea G."/>
            <person name="Qi P."/>
            <person name="Bennetzen J.L."/>
            <person name="Dai X."/>
            <person name="Dawson M.W."/>
            <person name="Muller H.G."/>
            <person name="Kugler K."/>
            <person name="Rivarola-Duarte L."/>
            <person name="Spannagl M."/>
            <person name="Mayer K.F.X."/>
            <person name="Lu F.H."/>
            <person name="Bevan M.W."/>
            <person name="Leroy P."/>
            <person name="Li P."/>
            <person name="You F.M."/>
            <person name="Sun Q."/>
            <person name="Liu Z."/>
            <person name="Lyons E."/>
            <person name="Wicker T."/>
            <person name="Salzberg S.L."/>
            <person name="Devos K.M."/>
            <person name="Dvorak J."/>
        </authorList>
    </citation>
    <scope>NUCLEOTIDE SEQUENCE [LARGE SCALE GENOMIC DNA]</scope>
    <source>
        <strain evidence="3">cv. AL8/78</strain>
    </source>
</reference>
<dbReference type="InterPro" id="IPR008637">
    <property type="entry name" value="HR_lesion"/>
</dbReference>
<feature type="compositionally biased region" description="Basic residues" evidence="1">
    <location>
        <begin position="13"/>
        <end position="22"/>
    </location>
</feature>
<protein>
    <submittedName>
        <fullName evidence="3">Uncharacterized protein</fullName>
    </submittedName>
</protein>
<feature type="transmembrane region" description="Helical" evidence="2">
    <location>
        <begin position="188"/>
        <end position="211"/>
    </location>
</feature>
<dbReference type="Gramene" id="AET7Gv20564200.4">
    <property type="protein sequence ID" value="AET7Gv20564200.4"/>
    <property type="gene ID" value="AET7Gv20564200"/>
</dbReference>
<evidence type="ECO:0000313" key="3">
    <source>
        <dbReference type="EnsemblPlants" id="AET7Gv20564200.4"/>
    </source>
</evidence>
<keyword evidence="2" id="KW-0472">Membrane</keyword>
<sequence>TSRIPSCAVLPSVRRRKTKKTKTSNGDRPPSTPLLFPSSGSPVVITTKDQRSGQGARGALRVEGQRRRQRRVRGQRWVRLLCREDALHLCLPPPRLPGVQRVWNRWRTTAKSLKPKFNLFVKQVSASIGMAEPHIDIKSSIAFTVFLKAFGGLLFIIISSFGAFILVSTRIGMAVPHIEIKSVIAFTMFLKAFGGLLFIISSSFGAVVLAYSSCACTISRIMLC</sequence>
<evidence type="ECO:0000256" key="1">
    <source>
        <dbReference type="SAM" id="MobiDB-lite"/>
    </source>
</evidence>
<evidence type="ECO:0000313" key="4">
    <source>
        <dbReference type="Proteomes" id="UP000015105"/>
    </source>
</evidence>
<evidence type="ECO:0000256" key="2">
    <source>
        <dbReference type="SAM" id="Phobius"/>
    </source>
</evidence>
<dbReference type="PANTHER" id="PTHR31474:SF5">
    <property type="entry name" value="OS04G0181100 PROTEIN"/>
    <property type="match status" value="1"/>
</dbReference>
<keyword evidence="2" id="KW-1133">Transmembrane helix</keyword>
<keyword evidence="4" id="KW-1185">Reference proteome</keyword>
<reference evidence="4" key="2">
    <citation type="journal article" date="2017" name="Nat. Plants">
        <title>The Aegilops tauschii genome reveals multiple impacts of transposons.</title>
        <authorList>
            <person name="Zhao G."/>
            <person name="Zou C."/>
            <person name="Li K."/>
            <person name="Wang K."/>
            <person name="Li T."/>
            <person name="Gao L."/>
            <person name="Zhang X."/>
            <person name="Wang H."/>
            <person name="Yang Z."/>
            <person name="Liu X."/>
            <person name="Jiang W."/>
            <person name="Mao L."/>
            <person name="Kong X."/>
            <person name="Jiao Y."/>
            <person name="Jia J."/>
        </authorList>
    </citation>
    <scope>NUCLEOTIDE SEQUENCE [LARGE SCALE GENOMIC DNA]</scope>
    <source>
        <strain evidence="4">cv. AL8/78</strain>
    </source>
</reference>
<reference evidence="3" key="5">
    <citation type="journal article" date="2021" name="G3 (Bethesda)">
        <title>Aegilops tauschii genome assembly Aet v5.0 features greater sequence contiguity and improved annotation.</title>
        <authorList>
            <person name="Wang L."/>
            <person name="Zhu T."/>
            <person name="Rodriguez J.C."/>
            <person name="Deal K.R."/>
            <person name="Dubcovsky J."/>
            <person name="McGuire P.E."/>
            <person name="Lux T."/>
            <person name="Spannagl M."/>
            <person name="Mayer K.F.X."/>
            <person name="Baldrich P."/>
            <person name="Meyers B.C."/>
            <person name="Huo N."/>
            <person name="Gu Y.Q."/>
            <person name="Zhou H."/>
            <person name="Devos K.M."/>
            <person name="Bennetzen J.L."/>
            <person name="Unver T."/>
            <person name="Budak H."/>
            <person name="Gulick P.J."/>
            <person name="Galiba G."/>
            <person name="Kalapos B."/>
            <person name="Nelson D.R."/>
            <person name="Li P."/>
            <person name="You F.M."/>
            <person name="Luo M.C."/>
            <person name="Dvorak J."/>
        </authorList>
    </citation>
    <scope>NUCLEOTIDE SEQUENCE [LARGE SCALE GENOMIC DNA]</scope>
    <source>
        <strain evidence="3">cv. AL8/78</strain>
    </source>
</reference>
<feature type="transmembrane region" description="Helical" evidence="2">
    <location>
        <begin position="145"/>
        <end position="167"/>
    </location>
</feature>
<reference evidence="3" key="4">
    <citation type="submission" date="2019-03" db="UniProtKB">
        <authorList>
            <consortium name="EnsemblPlants"/>
        </authorList>
    </citation>
    <scope>IDENTIFICATION</scope>
</reference>